<sequence>MKHKLLILFFILGSYTVFSQVVVGKVTPTSESSQLEVYAKNKGVLIPRIALTGSRDETTMYNGNINSLLVFNTATVSDITPGYYYWHIDKWHRMAAADEIKAISKITINPDTGDIIVKYIDGTTDNAGNVKGSKGDKGDTGTGISSTAIDPATGNLIITYTDGRTFDAGKVKGDTGAKGETGAKGDTGTGISSTAIDPATGNLIITYTDGRTFDAGKVKGDTGAKGETGAKGDTGTGISSTVIDPATGNLIITYTDGRTFDAGKVKGDTGAKGETGAKGDTGTGISSTVIDPATGNLIITYTDGRTFDAGKVKGNKGDDGAVGPQGPQGIAGTNGADGAVGPQGPQGIAGTNGADGAVGPQGPQGIAGTNGADGAVGPQGPQGIPGTNGIDGADGPQGPQGIAGTNGADGAVGPQGPQGIPGTNGIDGADGAVGPQGPQGIAGTNGADGAVGPQGPQGIPGTNGIDGAVGPQGPQGIAGTNGIDGANGPQGPQGIPGTNGADGAVGPQGLQGIPGTNGADGSVGPQGPQGIAGTNGAVGPQGLRGIPGTNGADGAVGPQGPQGPKGETGATPTITKGSVVAGSTSVLVTGTGKVLDANITVDVVKKNLTSTTSNKVLAIVGGTSTTLADTQINLVPAVNKPAYLYTDQNGAVAWSPDMPWVLGGNDGSDGLTSEKKFGTLTNFDIPFFTNNTEKMRLTKTGLLGIGTSKPRYGIHLVNETNTTADDNKDDLKLSTYSTAAVSPSFSFLKSNGTEATPTPMTSGMAMGAFNFQAQTTNGDANGLGGFQSLTSVTAYYEGGSGSSAKSNLEFKTSNTLNLEIANNGDLLPGTTATTGTINLGNINQRWRALYAANGTIQTSDIRLKQNIKPLNYGLIDVLKIDPISYTWKSDKFDKVKLGVSAQQLQTILPEIVEVGTDDAKILGVNYADMIPVLINAIKEQQKQIDELKNEIKEMKSKQ</sequence>
<dbReference type="InterPro" id="IPR050938">
    <property type="entry name" value="Collagen_Structural_Proteins"/>
</dbReference>
<feature type="region of interest" description="Disordered" evidence="2">
    <location>
        <begin position="173"/>
        <end position="192"/>
    </location>
</feature>
<dbReference type="PANTHER" id="PTHR37456">
    <property type="entry name" value="SI:CH211-266K2.1"/>
    <property type="match status" value="1"/>
</dbReference>
<reference evidence="4 5" key="1">
    <citation type="submission" date="2020-08" db="EMBL/GenBank/DDBJ databases">
        <title>Functional genomics of gut bacteria from endangered species of beetles.</title>
        <authorList>
            <person name="Carlos-Shanley C."/>
        </authorList>
    </citation>
    <scope>NUCLEOTIDE SEQUENCE [LARGE SCALE GENOMIC DNA]</scope>
    <source>
        <strain evidence="4 5">S00142</strain>
    </source>
</reference>
<comment type="caution">
    <text evidence="4">The sequence shown here is derived from an EMBL/GenBank/DDBJ whole genome shotgun (WGS) entry which is preliminary data.</text>
</comment>
<dbReference type="PROSITE" id="PS51688">
    <property type="entry name" value="ICA"/>
    <property type="match status" value="1"/>
</dbReference>
<dbReference type="Proteomes" id="UP000561681">
    <property type="component" value="Unassembled WGS sequence"/>
</dbReference>
<keyword evidence="1" id="KW-0175">Coiled coil</keyword>
<evidence type="ECO:0000313" key="5">
    <source>
        <dbReference type="Proteomes" id="UP000561681"/>
    </source>
</evidence>
<evidence type="ECO:0000256" key="2">
    <source>
        <dbReference type="SAM" id="MobiDB-lite"/>
    </source>
</evidence>
<protein>
    <recommendedName>
        <fullName evidence="3">Peptidase S74 domain-containing protein</fullName>
    </recommendedName>
</protein>
<evidence type="ECO:0000256" key="1">
    <source>
        <dbReference type="SAM" id="Coils"/>
    </source>
</evidence>
<dbReference type="RefSeq" id="WP_184158599.1">
    <property type="nucleotide sequence ID" value="NZ_JACHLD010000001.1"/>
</dbReference>
<dbReference type="PANTHER" id="PTHR37456:SF4">
    <property type="entry name" value="COLLAGEN ALPHA-1(XXIII) CHAIN"/>
    <property type="match status" value="1"/>
</dbReference>
<dbReference type="EMBL" id="JACHLD010000001">
    <property type="protein sequence ID" value="MBB4800733.1"/>
    <property type="molecule type" value="Genomic_DNA"/>
</dbReference>
<dbReference type="Pfam" id="PF01391">
    <property type="entry name" value="Collagen"/>
    <property type="match status" value="2"/>
</dbReference>
<evidence type="ECO:0000313" key="4">
    <source>
        <dbReference type="EMBL" id="MBB4800733.1"/>
    </source>
</evidence>
<organism evidence="4 5">
    <name type="scientific">Flavobacterium nitrogenifigens</name>
    <dbReference type="NCBI Taxonomy" id="1617283"/>
    <lineage>
        <taxon>Bacteria</taxon>
        <taxon>Pseudomonadati</taxon>
        <taxon>Bacteroidota</taxon>
        <taxon>Flavobacteriia</taxon>
        <taxon>Flavobacteriales</taxon>
        <taxon>Flavobacteriaceae</taxon>
        <taxon>Flavobacterium</taxon>
    </lineage>
</organism>
<feature type="compositionally biased region" description="Basic and acidic residues" evidence="2">
    <location>
        <begin position="173"/>
        <end position="183"/>
    </location>
</feature>
<dbReference type="AlphaFoldDB" id="A0A7W7N5M3"/>
<keyword evidence="5" id="KW-1185">Reference proteome</keyword>
<dbReference type="InterPro" id="IPR036388">
    <property type="entry name" value="WH-like_DNA-bd_sf"/>
</dbReference>
<gene>
    <name evidence="4" type="ORF">HNP37_000772</name>
</gene>
<feature type="domain" description="Peptidase S74" evidence="3">
    <location>
        <begin position="859"/>
        <end position="951"/>
    </location>
</feature>
<evidence type="ECO:0000259" key="3">
    <source>
        <dbReference type="PROSITE" id="PS51688"/>
    </source>
</evidence>
<proteinExistence type="predicted"/>
<dbReference type="Pfam" id="PF13884">
    <property type="entry name" value="Peptidase_S74"/>
    <property type="match status" value="1"/>
</dbReference>
<dbReference type="InterPro" id="IPR030392">
    <property type="entry name" value="S74_ICA"/>
</dbReference>
<name>A0A7W7N5M3_9FLAO</name>
<accession>A0A7W7N5M3</accession>
<feature type="region of interest" description="Disordered" evidence="2">
    <location>
        <begin position="312"/>
        <end position="576"/>
    </location>
</feature>
<dbReference type="Gene3D" id="1.10.10.10">
    <property type="entry name" value="Winged helix-like DNA-binding domain superfamily/Winged helix DNA-binding domain"/>
    <property type="match status" value="1"/>
</dbReference>
<dbReference type="InterPro" id="IPR008160">
    <property type="entry name" value="Collagen"/>
</dbReference>
<feature type="coiled-coil region" evidence="1">
    <location>
        <begin position="930"/>
        <end position="957"/>
    </location>
</feature>